<organism evidence="1 2">
    <name type="scientific">Hesseltinella vesiculosa</name>
    <dbReference type="NCBI Taxonomy" id="101127"/>
    <lineage>
        <taxon>Eukaryota</taxon>
        <taxon>Fungi</taxon>
        <taxon>Fungi incertae sedis</taxon>
        <taxon>Mucoromycota</taxon>
        <taxon>Mucoromycotina</taxon>
        <taxon>Mucoromycetes</taxon>
        <taxon>Mucorales</taxon>
        <taxon>Cunninghamellaceae</taxon>
        <taxon>Hesseltinella</taxon>
    </lineage>
</organism>
<name>A0A1X2GSE9_9FUNG</name>
<accession>A0A1X2GSE9</accession>
<gene>
    <name evidence="1" type="ORF">DM01DRAFT_1281633</name>
</gene>
<evidence type="ECO:0000313" key="1">
    <source>
        <dbReference type="EMBL" id="ORX60385.1"/>
    </source>
</evidence>
<dbReference type="EMBL" id="MCGT01000004">
    <property type="protein sequence ID" value="ORX60385.1"/>
    <property type="molecule type" value="Genomic_DNA"/>
</dbReference>
<protein>
    <submittedName>
        <fullName evidence="1">Uncharacterized protein</fullName>
    </submittedName>
</protein>
<dbReference type="Proteomes" id="UP000242146">
    <property type="component" value="Unassembled WGS sequence"/>
</dbReference>
<dbReference type="OrthoDB" id="2217005at2759"/>
<dbReference type="AlphaFoldDB" id="A0A1X2GSE9"/>
<comment type="caution">
    <text evidence="1">The sequence shown here is derived from an EMBL/GenBank/DDBJ whole genome shotgun (WGS) entry which is preliminary data.</text>
</comment>
<proteinExistence type="predicted"/>
<dbReference type="STRING" id="101127.A0A1X2GSE9"/>
<keyword evidence="2" id="KW-1185">Reference proteome</keyword>
<sequence length="304" mass="34523">MINPNTSSAAASWQRYHQRQCQVLFSGWASTGTDLPRALDFLSDKEKEVAQFHLNYNPSLACLYSLPSYDWAAGPSSDVRYVGDRAMILAFSYVSQTEPQPDHTSSSRTPKPLYFANHASTRPPLIKIHWLRVTMDWVVAGHQPNMVPSQIYPDRYQRLYHILARRYGCFKYDELAEPVLAYIVDQDDQKPIKATPCRSPPTPPPEDETTLLIPPSLLSYVQAHTHEYHTRLSKLGHMLAAMGVDARMIWKYPFARSFVVGNGSLLGEEDVVHRIQDAEIEWAAIQLRCKQRQHCQGKSATLAP</sequence>
<evidence type="ECO:0000313" key="2">
    <source>
        <dbReference type="Proteomes" id="UP000242146"/>
    </source>
</evidence>
<reference evidence="1 2" key="1">
    <citation type="submission" date="2016-07" db="EMBL/GenBank/DDBJ databases">
        <title>Pervasive Adenine N6-methylation of Active Genes in Fungi.</title>
        <authorList>
            <consortium name="DOE Joint Genome Institute"/>
            <person name="Mondo S.J."/>
            <person name="Dannebaum R.O."/>
            <person name="Kuo R.C."/>
            <person name="Labutti K."/>
            <person name="Haridas S."/>
            <person name="Kuo A."/>
            <person name="Salamov A."/>
            <person name="Ahrendt S.R."/>
            <person name="Lipzen A."/>
            <person name="Sullivan W."/>
            <person name="Andreopoulos W.B."/>
            <person name="Clum A."/>
            <person name="Lindquist E."/>
            <person name="Daum C."/>
            <person name="Ramamoorthy G.K."/>
            <person name="Gryganskyi A."/>
            <person name="Culley D."/>
            <person name="Magnuson J.K."/>
            <person name="James T.Y."/>
            <person name="O'Malley M.A."/>
            <person name="Stajich J.E."/>
            <person name="Spatafora J.W."/>
            <person name="Visel A."/>
            <person name="Grigoriev I.V."/>
        </authorList>
    </citation>
    <scope>NUCLEOTIDE SEQUENCE [LARGE SCALE GENOMIC DNA]</scope>
    <source>
        <strain evidence="1 2">NRRL 3301</strain>
    </source>
</reference>